<keyword evidence="2" id="KW-1185">Reference proteome</keyword>
<sequence length="170" mass="19607">MANILDLFKDIKFVIGTISTLMIILSAFRYEIIHDDGNYDIDDNGNSNEDSGTTVDKTVLDALSKFDRNVRHLLIKGKEASKYDFMNVLPDFKEAIDKATTLLNQLQKLNLNTNYNCKDNRRNKDYYKGKKNKKGSDRTFSFSLRLGSSIYKVSLYWPKLVRLFLPDDSD</sequence>
<proteinExistence type="predicted"/>
<reference evidence="1" key="1">
    <citation type="submission" date="2022-12" db="EMBL/GenBank/DDBJ databases">
        <title>Genome assemblies of Blomia tropicalis.</title>
        <authorList>
            <person name="Cui Y."/>
        </authorList>
    </citation>
    <scope>NUCLEOTIDE SEQUENCE</scope>
    <source>
        <tissue evidence="1">Adult mites</tissue>
    </source>
</reference>
<name>A0A9Q0RKK5_BLOTA</name>
<dbReference type="EMBL" id="JAPWDV010000003">
    <property type="protein sequence ID" value="KAJ6217839.1"/>
    <property type="molecule type" value="Genomic_DNA"/>
</dbReference>
<protein>
    <submittedName>
        <fullName evidence="1">Uncharacterized protein</fullName>
    </submittedName>
</protein>
<evidence type="ECO:0000313" key="1">
    <source>
        <dbReference type="EMBL" id="KAJ6217839.1"/>
    </source>
</evidence>
<evidence type="ECO:0000313" key="2">
    <source>
        <dbReference type="Proteomes" id="UP001142055"/>
    </source>
</evidence>
<dbReference type="OMA" id="SSRHNDC"/>
<dbReference type="AlphaFoldDB" id="A0A9Q0RKK5"/>
<comment type="caution">
    <text evidence="1">The sequence shown here is derived from an EMBL/GenBank/DDBJ whole genome shotgun (WGS) entry which is preliminary data.</text>
</comment>
<gene>
    <name evidence="1" type="ORF">RDWZM_008996</name>
</gene>
<organism evidence="1 2">
    <name type="scientific">Blomia tropicalis</name>
    <name type="common">Mite</name>
    <dbReference type="NCBI Taxonomy" id="40697"/>
    <lineage>
        <taxon>Eukaryota</taxon>
        <taxon>Metazoa</taxon>
        <taxon>Ecdysozoa</taxon>
        <taxon>Arthropoda</taxon>
        <taxon>Chelicerata</taxon>
        <taxon>Arachnida</taxon>
        <taxon>Acari</taxon>
        <taxon>Acariformes</taxon>
        <taxon>Sarcoptiformes</taxon>
        <taxon>Astigmata</taxon>
        <taxon>Glycyphagoidea</taxon>
        <taxon>Echimyopodidae</taxon>
        <taxon>Blomia</taxon>
    </lineage>
</organism>
<dbReference type="Proteomes" id="UP001142055">
    <property type="component" value="Chromosome 3"/>
</dbReference>
<accession>A0A9Q0RKK5</accession>